<feature type="region of interest" description="Disordered" evidence="1">
    <location>
        <begin position="1"/>
        <end position="52"/>
    </location>
</feature>
<proteinExistence type="predicted"/>
<name>A0A897NJL5_9EURY</name>
<dbReference type="Proteomes" id="UP000663305">
    <property type="component" value="Chromosome"/>
</dbReference>
<gene>
    <name evidence="2" type="ORF">HSBGL_2538</name>
</gene>
<dbReference type="AlphaFoldDB" id="A0A897NJL5"/>
<dbReference type="EMBL" id="CP064789">
    <property type="protein sequence ID" value="QSG12942.1"/>
    <property type="molecule type" value="Genomic_DNA"/>
</dbReference>
<sequence length="52" mass="6025">MTYAYEQHTQARRPPGEFDSIEPSIEDCPRSQIESWNQSRHTERTVAGSDDD</sequence>
<accession>A0A897NJL5</accession>
<evidence type="ECO:0000313" key="3">
    <source>
        <dbReference type="Proteomes" id="UP000663305"/>
    </source>
</evidence>
<reference evidence="2" key="1">
    <citation type="submission" date="2020-11" db="EMBL/GenBank/DDBJ databases">
        <title>Carbohydrate-dependent, anaerobic sulfur respiration: A novel catabolism in halophilic archaea.</title>
        <authorList>
            <person name="Sorokin D.Y."/>
            <person name="Messina E."/>
            <person name="Smedile F."/>
            <person name="La Cono V."/>
            <person name="Hallsworth J.E."/>
            <person name="Yakimov M.M."/>
        </authorList>
    </citation>
    <scope>NUCLEOTIDE SEQUENCE</scope>
    <source>
        <strain evidence="2">HSR-Bgl</strain>
    </source>
</reference>
<evidence type="ECO:0000256" key="1">
    <source>
        <dbReference type="SAM" id="MobiDB-lite"/>
    </source>
</evidence>
<protein>
    <submittedName>
        <fullName evidence="2">Uncharacterized protein</fullName>
    </submittedName>
</protein>
<evidence type="ECO:0000313" key="2">
    <source>
        <dbReference type="EMBL" id="QSG12942.1"/>
    </source>
</evidence>
<organism evidence="2 3">
    <name type="scientific">Halapricum desulfuricans</name>
    <dbReference type="NCBI Taxonomy" id="2841257"/>
    <lineage>
        <taxon>Archaea</taxon>
        <taxon>Methanobacteriati</taxon>
        <taxon>Methanobacteriota</taxon>
        <taxon>Stenosarchaea group</taxon>
        <taxon>Halobacteria</taxon>
        <taxon>Halobacteriales</taxon>
        <taxon>Haloarculaceae</taxon>
        <taxon>Halapricum</taxon>
    </lineage>
</organism>